<dbReference type="Proteomes" id="UP000570595">
    <property type="component" value="Unassembled WGS sequence"/>
</dbReference>
<name>A0A7J6KJX0_PEROL</name>
<evidence type="ECO:0000313" key="4">
    <source>
        <dbReference type="Proteomes" id="UP000572268"/>
    </source>
</evidence>
<evidence type="ECO:0000313" key="3">
    <source>
        <dbReference type="Proteomes" id="UP000570595"/>
    </source>
</evidence>
<dbReference type="AlphaFoldDB" id="A0A7J6KJX0"/>
<accession>A0A7J6KJX0</accession>
<gene>
    <name evidence="2" type="ORF">FOL46_004253</name>
    <name evidence="1" type="ORF">FOZ61_004559</name>
</gene>
<feature type="non-terminal residue" evidence="1">
    <location>
        <position position="1"/>
    </location>
</feature>
<reference evidence="3 4" key="1">
    <citation type="submission" date="2020-04" db="EMBL/GenBank/DDBJ databases">
        <title>Perkinsus olseni comparative genomics.</title>
        <authorList>
            <person name="Bogema D.R."/>
        </authorList>
    </citation>
    <scope>NUCLEOTIDE SEQUENCE [LARGE SCALE GENOMIC DNA]</scope>
    <source>
        <strain evidence="1">ATCC PRA-179</strain>
        <strain evidence="2">ATCC PRA-31</strain>
    </source>
</reference>
<evidence type="ECO:0000313" key="2">
    <source>
        <dbReference type="EMBL" id="KAF4647439.1"/>
    </source>
</evidence>
<organism evidence="1 3">
    <name type="scientific">Perkinsus olseni</name>
    <name type="common">Perkinsus atlanticus</name>
    <dbReference type="NCBI Taxonomy" id="32597"/>
    <lineage>
        <taxon>Eukaryota</taxon>
        <taxon>Sar</taxon>
        <taxon>Alveolata</taxon>
        <taxon>Perkinsozoa</taxon>
        <taxon>Perkinsea</taxon>
        <taxon>Perkinsida</taxon>
        <taxon>Perkinsidae</taxon>
        <taxon>Perkinsus</taxon>
    </lineage>
</organism>
<sequence length="83" mass="8809">MSPSSFPSAELPSSEMRLPRVDCLLRDGSESSTASSSCASPVMADFDAAAPLDFSPQQHLQLPPAHVPGPTELEALINRMLVD</sequence>
<proteinExistence type="predicted"/>
<evidence type="ECO:0000313" key="1">
    <source>
        <dbReference type="EMBL" id="KAF4647152.1"/>
    </source>
</evidence>
<dbReference type="EMBL" id="JABAHT010002597">
    <property type="protein sequence ID" value="KAF4647152.1"/>
    <property type="molecule type" value="Genomic_DNA"/>
</dbReference>
<comment type="caution">
    <text evidence="1">The sequence shown here is derived from an EMBL/GenBank/DDBJ whole genome shotgun (WGS) entry which is preliminary data.</text>
</comment>
<dbReference type="EMBL" id="JABANN010002602">
    <property type="protein sequence ID" value="KAF4647439.1"/>
    <property type="molecule type" value="Genomic_DNA"/>
</dbReference>
<protein>
    <submittedName>
        <fullName evidence="1">Uncharacterized protein</fullName>
    </submittedName>
</protein>
<dbReference type="Proteomes" id="UP000572268">
    <property type="component" value="Unassembled WGS sequence"/>
</dbReference>